<feature type="compositionally biased region" description="Polar residues" evidence="3">
    <location>
        <begin position="92"/>
        <end position="114"/>
    </location>
</feature>
<feature type="compositionally biased region" description="Low complexity" evidence="3">
    <location>
        <begin position="120"/>
        <end position="141"/>
    </location>
</feature>
<reference evidence="5 6" key="1">
    <citation type="submission" date="2019-10" db="EMBL/GenBank/DDBJ databases">
        <title>Description of Paenibacillus terricola sp. nov.</title>
        <authorList>
            <person name="Carlier A."/>
            <person name="Qi S."/>
        </authorList>
    </citation>
    <scope>NUCLEOTIDE SEQUENCE [LARGE SCALE GENOMIC DNA]</scope>
    <source>
        <strain evidence="5 6">LMG 31459</strain>
    </source>
</reference>
<comment type="caution">
    <text evidence="5">The sequence shown here is derived from an EMBL/GenBank/DDBJ whole genome shotgun (WGS) entry which is preliminary data.</text>
</comment>
<dbReference type="Proteomes" id="UP000596857">
    <property type="component" value="Unassembled WGS sequence"/>
</dbReference>
<organism evidence="5 6">
    <name type="scientific">Paenibacillus phytohabitans</name>
    <dbReference type="NCBI Taxonomy" id="2654978"/>
    <lineage>
        <taxon>Bacteria</taxon>
        <taxon>Bacillati</taxon>
        <taxon>Bacillota</taxon>
        <taxon>Bacilli</taxon>
        <taxon>Bacillales</taxon>
        <taxon>Paenibacillaceae</taxon>
        <taxon>Paenibacillus</taxon>
    </lineage>
</organism>
<evidence type="ECO:0000313" key="5">
    <source>
        <dbReference type="EMBL" id="NOU78672.1"/>
    </source>
</evidence>
<keyword evidence="6" id="KW-1185">Reference proteome</keyword>
<evidence type="ECO:0000313" key="6">
    <source>
        <dbReference type="Proteomes" id="UP000596857"/>
    </source>
</evidence>
<dbReference type="CDD" id="cd10917">
    <property type="entry name" value="CE4_NodB_like_6s_7s"/>
    <property type="match status" value="1"/>
</dbReference>
<evidence type="ECO:0000256" key="2">
    <source>
        <dbReference type="ARBA" id="ARBA00022801"/>
    </source>
</evidence>
<evidence type="ECO:0000256" key="3">
    <source>
        <dbReference type="SAM" id="MobiDB-lite"/>
    </source>
</evidence>
<feature type="domain" description="NodB homology" evidence="4">
    <location>
        <begin position="171"/>
        <end position="353"/>
    </location>
</feature>
<dbReference type="InterPro" id="IPR002509">
    <property type="entry name" value="NODB_dom"/>
</dbReference>
<dbReference type="Gene3D" id="3.20.20.370">
    <property type="entry name" value="Glycoside hydrolase/deacetylase"/>
    <property type="match status" value="1"/>
</dbReference>
<name>A0ABX1YCI0_9BACL</name>
<gene>
    <name evidence="5" type="ORF">GC101_07225</name>
</gene>
<dbReference type="Pfam" id="PF01522">
    <property type="entry name" value="Polysacc_deac_1"/>
    <property type="match status" value="1"/>
</dbReference>
<sequence>MALRFLDIIILAAAPISTPHRNDEVFISLTSLYGKIMLSVRGKIPAHTAKQQESEMKKVGKATTLLLLAAFLLSACSNNDGNTGNTAAGNASQPPATVQPATDQPASAPAQTDSPAGESPAAQATPAATTDAAVTATAQPTGAAASEEVPLLYHMNKNYDIIPNDAATNKKVVLLTFDDGPKDAELINPLMDTLDKHKAKAIFFVNGYRVKEHPELLELIHNRGGIIGNHSWDHIVLKDKSEAEVKKQIEDVQNIVKEVTGQTPVFFRPPHGAGGDVGKKIAADNGLLYMTWSVGSLDWEMKEKDTNKTEKLITNVTSQLHSGSNILMHELPWTVEALDTLLTTLEGKGYSFVDPRSIELKMR</sequence>
<dbReference type="InterPro" id="IPR050248">
    <property type="entry name" value="Polysacc_deacetylase_ArnD"/>
</dbReference>
<dbReference type="PANTHER" id="PTHR10587:SF133">
    <property type="entry name" value="CHITIN DEACETYLASE 1-RELATED"/>
    <property type="match status" value="1"/>
</dbReference>
<proteinExistence type="predicted"/>
<dbReference type="PROSITE" id="PS51677">
    <property type="entry name" value="NODB"/>
    <property type="match status" value="1"/>
</dbReference>
<keyword evidence="2" id="KW-0378">Hydrolase</keyword>
<evidence type="ECO:0000259" key="4">
    <source>
        <dbReference type="PROSITE" id="PS51677"/>
    </source>
</evidence>
<keyword evidence="1" id="KW-0479">Metal-binding</keyword>
<dbReference type="SUPFAM" id="SSF88713">
    <property type="entry name" value="Glycoside hydrolase/deacetylase"/>
    <property type="match status" value="1"/>
</dbReference>
<dbReference type="PANTHER" id="PTHR10587">
    <property type="entry name" value="GLYCOSYL TRANSFERASE-RELATED"/>
    <property type="match status" value="1"/>
</dbReference>
<protein>
    <submittedName>
        <fullName evidence="5">Polysaccharide deacetylase family protein</fullName>
    </submittedName>
</protein>
<dbReference type="EMBL" id="WHOB01000020">
    <property type="protein sequence ID" value="NOU78672.1"/>
    <property type="molecule type" value="Genomic_DNA"/>
</dbReference>
<evidence type="ECO:0000256" key="1">
    <source>
        <dbReference type="ARBA" id="ARBA00022723"/>
    </source>
</evidence>
<feature type="region of interest" description="Disordered" evidence="3">
    <location>
        <begin position="84"/>
        <end position="141"/>
    </location>
</feature>
<accession>A0ABX1YCI0</accession>
<dbReference type="InterPro" id="IPR011330">
    <property type="entry name" value="Glyco_hydro/deAcase_b/a-brl"/>
</dbReference>